<reference evidence="2" key="1">
    <citation type="submission" date="2020-02" db="EMBL/GenBank/DDBJ databases">
        <authorList>
            <person name="Meier V. D."/>
        </authorList>
    </citation>
    <scope>NUCLEOTIDE SEQUENCE</scope>
    <source>
        <strain evidence="2">AVDCRST_MAG86</strain>
    </source>
</reference>
<organism evidence="2">
    <name type="scientific">uncultured Truepera sp</name>
    <dbReference type="NCBI Taxonomy" id="543023"/>
    <lineage>
        <taxon>Bacteria</taxon>
        <taxon>Thermotogati</taxon>
        <taxon>Deinococcota</taxon>
        <taxon>Deinococci</taxon>
        <taxon>Trueperales</taxon>
        <taxon>Trueperaceae</taxon>
        <taxon>Truepera</taxon>
        <taxon>environmental samples</taxon>
    </lineage>
</organism>
<proteinExistence type="predicted"/>
<sequence>MPHRVGLPAQHPDVRLGHSGDLPNATYPRVGGAKAPGSGLP</sequence>
<feature type="region of interest" description="Disordered" evidence="1">
    <location>
        <begin position="1"/>
        <end position="41"/>
    </location>
</feature>
<gene>
    <name evidence="2" type="ORF">AVDCRST_MAG86-3274</name>
</gene>
<protein>
    <submittedName>
        <fullName evidence="2">Uncharacterized protein</fullName>
    </submittedName>
</protein>
<dbReference type="AlphaFoldDB" id="A0A6J4VSP1"/>
<name>A0A6J4VSP1_9DEIN</name>
<evidence type="ECO:0000256" key="1">
    <source>
        <dbReference type="SAM" id="MobiDB-lite"/>
    </source>
</evidence>
<dbReference type="EMBL" id="CADCWP010000297">
    <property type="protein sequence ID" value="CAA9584326.1"/>
    <property type="molecule type" value="Genomic_DNA"/>
</dbReference>
<accession>A0A6J4VSP1</accession>
<evidence type="ECO:0000313" key="2">
    <source>
        <dbReference type="EMBL" id="CAA9584326.1"/>
    </source>
</evidence>